<evidence type="ECO:0000313" key="1">
    <source>
        <dbReference type="EMBL" id="ADM27638.1"/>
    </source>
</evidence>
<sequence>MGQELEIIAEALELKEYYLVAKGKETHHIGRIKLDVKYNCQKLLGKCEEDFDIELHVKPEDIHTDIEIEKLDFKPDGKLSAAAEGSNLHVEVKRGKGEGYVEAIYRIGLTGLQIEGRHEVILRFYRKIAKTGELIEIPNATYKFIIDVVEPPQIEDVKIEPDRNIFETDKFRVIVLFKSFIDDQIDCKILYGSEKIEKTFSTEQHKNYEIVGEFTALTNINKIIIELNSSKLQYSRKREVELLVKKPPRTEVIAEEIDKDIRIGEKASLNLKLYNRSLSNSVKLIIRGNIYEHRIEKHIELEPNEERLVLLETPQLSIESLKISEANLEIIEYPGEFVISKVIKLPEPLKPRITVELDSNRIQMYSSARKELSIRCANDEDYDINLVVEQVEKVNVDIEVKQQSIVVEKNGNNRLLIDVIPKNIGEGKIIVILSAYREKTRIARYEYSIMVEVLPSFKISYIKTKGLQGKYVLRGQPLTLSIGVINHTGELIEIDLGGDGAKPILNKLIILPEVTEYDVDIMVEGEKPAIIFSDGVYTDRRDLDVEVVKPYAEFELETRKIYVGLVNDVRFQIKNPFNQSINVSIKDIVYSNNLEIVETLSYLPLVIPPYSSEEIKLKIRGLTPGKVNIALISIVEYGAESNEFKKDFELVLEIPLDVGIQKQDRIVLPYIYHLPSSKIDIQKLYMKTDFSLIIRNISNNTLHEAINIVVKPHETIDRYIHVKCEKDLLYHLEPSNEEDIRCIMEVDLGYPHDIAKLMYIASIGNIELLKGEIVYNIEHENFVTVEYVRTGFNEKCPYPYAEQEDYIRVYMPIHQDPTVCGSLTEYSKLLLEVVRSLRGKLEEIGGLDPLWSEVYGALFGLVTGRNVKNLHEVVQKIVEKIDEKVEESVIVPALIWKYVLIKLISGEDTEAIKNIRPSILMFTHNKWYYINNIFYEYFLKALIENDENSVNRLRDIVASSGYTLLTPIMLTYALIRGNLFNYDSDIATKLAKDSRRYLIYLTLADPSWIFIEKELERFRDVIQSLQLGEGTSFVEPLSLVIIYHKILYRLLMSLLGE</sequence>
<gene>
    <name evidence="1" type="ordered locus">Igag_0815</name>
</gene>
<evidence type="ECO:0000313" key="2">
    <source>
        <dbReference type="Proteomes" id="UP000001304"/>
    </source>
</evidence>
<keyword evidence="2" id="KW-1185">Reference proteome</keyword>
<dbReference type="STRING" id="583356.Igag_0815"/>
<proteinExistence type="predicted"/>
<dbReference type="EMBL" id="CP002098">
    <property type="protein sequence ID" value="ADM27638.1"/>
    <property type="molecule type" value="Genomic_DNA"/>
</dbReference>
<organism evidence="1 2">
    <name type="scientific">Ignisphaera aggregans (strain DSM 17230 / JCM 13409 / AQ1.S1)</name>
    <dbReference type="NCBI Taxonomy" id="583356"/>
    <lineage>
        <taxon>Archaea</taxon>
        <taxon>Thermoproteota</taxon>
        <taxon>Thermoprotei</taxon>
        <taxon>Desulfurococcales</taxon>
        <taxon>Desulfurococcaceae</taxon>
        <taxon>Ignisphaera</taxon>
    </lineage>
</organism>
<name>E0STM2_IGNAA</name>
<dbReference type="HOGENOM" id="CLU_289802_0_0_2"/>
<dbReference type="Proteomes" id="UP000001304">
    <property type="component" value="Chromosome"/>
</dbReference>
<reference evidence="1 2" key="1">
    <citation type="journal article" date="2010" name="Stand. Genomic Sci.">
        <title>Complete genome sequence of Ignisphaera aggregans type strain (AQ1.S1).</title>
        <authorList>
            <person name="Goker M."/>
            <person name="Held B."/>
            <person name="Lapidus A."/>
            <person name="Nolan M."/>
            <person name="Spring S."/>
            <person name="Yasawong M."/>
            <person name="Lucas S."/>
            <person name="Glavina Del Rio T."/>
            <person name="Tice H."/>
            <person name="Cheng J.F."/>
            <person name="Goodwin L."/>
            <person name="Tapia R."/>
            <person name="Pitluck S."/>
            <person name="Liolios K."/>
            <person name="Ivanova N."/>
            <person name="Mavromatis K."/>
            <person name="Mikhailova N."/>
            <person name="Pati A."/>
            <person name="Chen A."/>
            <person name="Palaniappan K."/>
            <person name="Brambilla E."/>
            <person name="Land M."/>
            <person name="Hauser L."/>
            <person name="Chang Y.J."/>
            <person name="Jeffries C.D."/>
            <person name="Brettin T."/>
            <person name="Detter J.C."/>
            <person name="Han C."/>
            <person name="Rohde M."/>
            <person name="Sikorski J."/>
            <person name="Woyke T."/>
            <person name="Bristow J."/>
            <person name="Eisen J.A."/>
            <person name="Markowitz V."/>
            <person name="Hugenholtz P."/>
            <person name="Kyrpides N.C."/>
            <person name="Klenk H.P."/>
        </authorList>
    </citation>
    <scope>NUCLEOTIDE SEQUENCE [LARGE SCALE GENOMIC DNA]</scope>
    <source>
        <strain evidence="2">DSM 17230 / JCM 13409 / AQ1.S1</strain>
    </source>
</reference>
<dbReference type="AlphaFoldDB" id="E0STM2"/>
<protein>
    <submittedName>
        <fullName evidence="1">Uncharacterized protein</fullName>
    </submittedName>
</protein>
<dbReference type="KEGG" id="iag:Igag_0815"/>
<dbReference type="BioCyc" id="IAGG583356:GHAH-804-MONOMER"/>
<accession>E0STM2</accession>